<feature type="region of interest" description="Disordered" evidence="2">
    <location>
        <begin position="36"/>
        <end position="84"/>
    </location>
</feature>
<comment type="caution">
    <text evidence="6">The sequence shown here is derived from an EMBL/GenBank/DDBJ whole genome shotgun (WGS) entry which is preliminary data.</text>
</comment>
<keyword evidence="3" id="KW-0732">Signal</keyword>
<dbReference type="Gene3D" id="2.60.530.10">
    <property type="entry name" value="Major cell-surface adhesin PAc"/>
    <property type="match status" value="1"/>
</dbReference>
<dbReference type="RefSeq" id="WP_349641422.1">
    <property type="nucleotide sequence ID" value="NZ_CAWVOH010000001.1"/>
</dbReference>
<dbReference type="Proteomes" id="UP001314241">
    <property type="component" value="Unassembled WGS sequence"/>
</dbReference>
<evidence type="ECO:0000256" key="1">
    <source>
        <dbReference type="SAM" id="Coils"/>
    </source>
</evidence>
<keyword evidence="1" id="KW-0175">Coiled coil</keyword>
<evidence type="ECO:0000313" key="7">
    <source>
        <dbReference type="Proteomes" id="UP001314241"/>
    </source>
</evidence>
<name>A0ABM9N3Z4_9LACO</name>
<evidence type="ECO:0000313" key="6">
    <source>
        <dbReference type="EMBL" id="CAK8053875.1"/>
    </source>
</evidence>
<feature type="coiled-coil region" evidence="1">
    <location>
        <begin position="251"/>
        <end position="331"/>
    </location>
</feature>
<keyword evidence="7" id="KW-1185">Reference proteome</keyword>
<evidence type="ECO:0000256" key="3">
    <source>
        <dbReference type="SAM" id="SignalP"/>
    </source>
</evidence>
<feature type="compositionally biased region" description="Pro residues" evidence="2">
    <location>
        <begin position="701"/>
        <end position="713"/>
    </location>
</feature>
<sequence>MNKEFNAKNLNNKLALGVFSIAGIAAGSALLNQNNASADDTTTSNQESQAQANQVSTEQQSVVLPSTTADKVTEGTSTLPSPALDQAVKDAQADGLKTQQTDGNHYTGTADQYDQFKQESDADYANQVSQIKKQIQKDKAYDNDLQYAKEQNAAVDNAAAKAQSQGVNVIKDADQDGLSFNQIEIDSAKQVNDLNAATSEQLKRASEHAQTDQKVKVDNQELTDKAKQAEDAGVTVKQAANQSSATYADELADKQKQLTDLNQAIADQSAAMTKYQAEVDQVKKDNAAKQADYEAAQSKYEAAKAKNQELRYQFDQEMSDYKKKLNALEKQAQESGYASQVVNQALKLDSEPNAKVALTASPDVQWYYQGKADSNGPTFDDTLHPNLKTADGQPTQWAQAHLNAGQSITAVYTNLNNSSYEGKPISKVVKTFTYEENKLGEAIEVDVPTDPTLDVWYNGLTEGGQHTRALTEVDKFYDADGKQITFGNDAVLTIGSLNNYYNGQSNSYIEKSKIDGATFIPVNNGTIKEHADGWAYADKDNTTFYDNWDNDNSLDFYIGSAIYRLQPGSNEVTIHLQTNSGPSDGNRWTWSQSSTSVPLTDIPAMPAEPKYEAEVQPVAPSLTPEPAKPTTNVAYHLYDNPADNQPVTIHYHNNIAPDNAACEVVHYHYNTVTIEDKTKPVNPQPNPVNPVNPGDKEPFPGSGPLPDPAPDVDPFPGYGPGYNNVPGATYPLPPVAPGDYSTDINDKADDQANTKADDHADDQANIATNDAYFGGISSGLSYLQEI</sequence>
<reference evidence="6 7" key="1">
    <citation type="submission" date="2024-01" db="EMBL/GenBank/DDBJ databases">
        <authorList>
            <person name="Botero Cardona J."/>
        </authorList>
    </citation>
    <scope>NUCLEOTIDE SEQUENCE [LARGE SCALE GENOMIC DNA]</scope>
    <source>
        <strain evidence="6 7">LMG 33000</strain>
    </source>
</reference>
<dbReference type="EMBL" id="CAWVOH010000001">
    <property type="protein sequence ID" value="CAK8053875.1"/>
    <property type="molecule type" value="Genomic_DNA"/>
</dbReference>
<feature type="domain" description="Antigen I/II N-terminal" evidence="5">
    <location>
        <begin position="72"/>
        <end position="152"/>
    </location>
</feature>
<dbReference type="InterPro" id="IPR041324">
    <property type="entry name" value="AgI/II_N"/>
</dbReference>
<protein>
    <submittedName>
        <fullName evidence="6">Uncharacterized protein</fullName>
    </submittedName>
</protein>
<evidence type="ECO:0000259" key="5">
    <source>
        <dbReference type="Pfam" id="PF18652"/>
    </source>
</evidence>
<dbReference type="InterPro" id="IPR013574">
    <property type="entry name" value="Glucan-bd_C/Surface_Ag-I/II_V"/>
</dbReference>
<dbReference type="InterPro" id="IPR036234">
    <property type="entry name" value="SA_I/II_PAC_V_sf"/>
</dbReference>
<feature type="domain" description="Glucan-binding protein C/Surface antigen I/II V-domain" evidence="4">
    <location>
        <begin position="392"/>
        <end position="579"/>
    </location>
</feature>
<evidence type="ECO:0000259" key="4">
    <source>
        <dbReference type="Pfam" id="PF08363"/>
    </source>
</evidence>
<dbReference type="Pfam" id="PF08363">
    <property type="entry name" value="GbpC"/>
    <property type="match status" value="1"/>
</dbReference>
<accession>A0ABM9N3Z4</accession>
<dbReference type="Pfam" id="PF18652">
    <property type="entry name" value="Adhesin_P1_N"/>
    <property type="match status" value="1"/>
</dbReference>
<organism evidence="6 7">
    <name type="scientific">Eupransor demetentiae</name>
    <dbReference type="NCBI Taxonomy" id="3109584"/>
    <lineage>
        <taxon>Bacteria</taxon>
        <taxon>Bacillati</taxon>
        <taxon>Bacillota</taxon>
        <taxon>Bacilli</taxon>
        <taxon>Lactobacillales</taxon>
        <taxon>Lactobacillaceae</taxon>
        <taxon>Eupransor</taxon>
    </lineage>
</organism>
<feature type="compositionally biased region" description="Polar residues" evidence="2">
    <location>
        <begin position="36"/>
        <end position="80"/>
    </location>
</feature>
<feature type="chain" id="PRO_5046063196" evidence="3">
    <location>
        <begin position="39"/>
        <end position="786"/>
    </location>
</feature>
<evidence type="ECO:0000256" key="2">
    <source>
        <dbReference type="SAM" id="MobiDB-lite"/>
    </source>
</evidence>
<gene>
    <name evidence="6" type="ORF">R54876_GBNLAHCA_00434</name>
</gene>
<dbReference type="SUPFAM" id="SSF74914">
    <property type="entry name" value="V-region of surface antigen I/II (SA I/II, PAC)"/>
    <property type="match status" value="1"/>
</dbReference>
<feature type="compositionally biased region" description="Basic and acidic residues" evidence="2">
    <location>
        <begin position="744"/>
        <end position="761"/>
    </location>
</feature>
<feature type="signal peptide" evidence="3">
    <location>
        <begin position="1"/>
        <end position="38"/>
    </location>
</feature>
<feature type="region of interest" description="Disordered" evidence="2">
    <location>
        <begin position="675"/>
        <end position="761"/>
    </location>
</feature>
<proteinExistence type="predicted"/>